<comment type="similarity">
    <text evidence="5">Belongs to the IFIT family.</text>
</comment>
<keyword evidence="3" id="KW-0802">TPR repeat</keyword>
<evidence type="ECO:0000256" key="5">
    <source>
        <dbReference type="ARBA" id="ARBA00038336"/>
    </source>
</evidence>
<accession>A0A3S2TZM3</accession>
<dbReference type="SMART" id="SM00028">
    <property type="entry name" value="TPR"/>
    <property type="match status" value="5"/>
</dbReference>
<gene>
    <name evidence="6" type="ORF">OJAV_G00186490</name>
</gene>
<evidence type="ECO:0000256" key="4">
    <source>
        <dbReference type="ARBA" id="ARBA00022859"/>
    </source>
</evidence>
<sequence length="452" mass="53000">MSDPHLLCGLQKLQSRFTWNLRAEDLQLEDLSVQLQHDIHLELGQPGTVAYAYRFLAYVRYLQGQPEEALELFNQSEERTREVYDDERRFIVMYGDMAWLKYHTGDLEGAQRLCQRVEDILRRHPAASDSALHPEVYGEKGWTLLKLSKSYYQEAKENFCRALEVQPDDCELNNGYAIVLYRMEENDSGPSAEESPATRQLRRAVEINPNDGVLLSMLALKLMFNENVKQADELVERALKVARNDTQVIRYVAKYLRKRNRLDEAIKLLEDVLEMSTTSAFIHHQLAQCYVKKKNLFQGAQQQRRDAPREETAREMKRLRSLCIHHLEKTVQLKSGFKHAKAELALQYAEKPDVTRAQQMFNEALEGLEEEPVTIRSKIYRNYAIFCQYHTHKIYLAFTYYKQAYEITSSASEKKYLLKRMKKQAWTATGGMLHPMAFWDSWQKKKVIVRRR</sequence>
<dbReference type="PANTHER" id="PTHR10271">
    <property type="entry name" value="INTERFERON-INDUCED PROTEIN WITH TETRATRICOPEPTIDE REPEATS"/>
    <property type="match status" value="1"/>
</dbReference>
<proteinExistence type="inferred from homology"/>
<dbReference type="PANTHER" id="PTHR10271:SF29">
    <property type="entry name" value="INTERFERON-INDUCED PROTEIN WITH TETRATRICOPEPTIDE REPEATS-RELATED"/>
    <property type="match status" value="1"/>
</dbReference>
<dbReference type="GO" id="GO:0005829">
    <property type="term" value="C:cytosol"/>
    <property type="evidence" value="ECO:0007669"/>
    <property type="project" value="TreeGrafter"/>
</dbReference>
<evidence type="ECO:0000256" key="1">
    <source>
        <dbReference type="ARBA" id="ARBA00022588"/>
    </source>
</evidence>
<dbReference type="InterPro" id="IPR011990">
    <property type="entry name" value="TPR-like_helical_dom_sf"/>
</dbReference>
<dbReference type="Gene3D" id="1.25.40.10">
    <property type="entry name" value="Tetratricopeptide repeat domain"/>
    <property type="match status" value="3"/>
</dbReference>
<evidence type="ECO:0000313" key="6">
    <source>
        <dbReference type="EMBL" id="RVE59242.1"/>
    </source>
</evidence>
<name>A0A3S2TZM3_ORYJA</name>
<dbReference type="EMBL" id="CM012455">
    <property type="protein sequence ID" value="RVE59242.1"/>
    <property type="molecule type" value="Genomic_DNA"/>
</dbReference>
<reference evidence="6 7" key="1">
    <citation type="submission" date="2018-11" db="EMBL/GenBank/DDBJ databases">
        <authorList>
            <person name="Lopez-Roques C."/>
            <person name="Donnadieu C."/>
            <person name="Bouchez O."/>
            <person name="Klopp C."/>
            <person name="Cabau C."/>
            <person name="Zahm M."/>
        </authorList>
    </citation>
    <scope>NUCLEOTIDE SEQUENCE [LARGE SCALE GENOMIC DNA]</scope>
    <source>
        <strain evidence="6">RS831</strain>
        <tissue evidence="6">Whole body</tissue>
    </source>
</reference>
<dbReference type="Pfam" id="PF13424">
    <property type="entry name" value="TPR_12"/>
    <property type="match status" value="1"/>
</dbReference>
<protein>
    <submittedName>
        <fullName evidence="6">Uncharacterized protein</fullName>
    </submittedName>
</protein>
<keyword evidence="4" id="KW-0391">Immunity</keyword>
<keyword evidence="1" id="KW-0399">Innate immunity</keyword>
<keyword evidence="7" id="KW-1185">Reference proteome</keyword>
<evidence type="ECO:0000313" key="7">
    <source>
        <dbReference type="Proteomes" id="UP000283210"/>
    </source>
</evidence>
<dbReference type="GO" id="GO:0045087">
    <property type="term" value="P:innate immune response"/>
    <property type="evidence" value="ECO:0007669"/>
    <property type="project" value="UniProtKB-KW"/>
</dbReference>
<dbReference type="AlphaFoldDB" id="A0A3S2TZM3"/>
<dbReference type="OrthoDB" id="10043504at2759"/>
<evidence type="ECO:0000256" key="3">
    <source>
        <dbReference type="ARBA" id="ARBA00022803"/>
    </source>
</evidence>
<evidence type="ECO:0000256" key="2">
    <source>
        <dbReference type="ARBA" id="ARBA00022737"/>
    </source>
</evidence>
<keyword evidence="2" id="KW-0677">Repeat</keyword>
<dbReference type="GO" id="GO:0051607">
    <property type="term" value="P:defense response to virus"/>
    <property type="evidence" value="ECO:0007669"/>
    <property type="project" value="TreeGrafter"/>
</dbReference>
<dbReference type="InterPro" id="IPR019734">
    <property type="entry name" value="TPR_rpt"/>
</dbReference>
<organism evidence="6 7">
    <name type="scientific">Oryzias javanicus</name>
    <name type="common">Javanese ricefish</name>
    <name type="synonym">Aplocheilus javanicus</name>
    <dbReference type="NCBI Taxonomy" id="123683"/>
    <lineage>
        <taxon>Eukaryota</taxon>
        <taxon>Metazoa</taxon>
        <taxon>Chordata</taxon>
        <taxon>Craniata</taxon>
        <taxon>Vertebrata</taxon>
        <taxon>Euteleostomi</taxon>
        <taxon>Actinopterygii</taxon>
        <taxon>Neopterygii</taxon>
        <taxon>Teleostei</taxon>
        <taxon>Neoteleostei</taxon>
        <taxon>Acanthomorphata</taxon>
        <taxon>Ovalentaria</taxon>
        <taxon>Atherinomorphae</taxon>
        <taxon>Beloniformes</taxon>
        <taxon>Adrianichthyidae</taxon>
        <taxon>Oryziinae</taxon>
        <taxon>Oryzias</taxon>
    </lineage>
</organism>
<dbReference type="Pfam" id="PF13374">
    <property type="entry name" value="TPR_10"/>
    <property type="match status" value="1"/>
</dbReference>
<dbReference type="FunFam" id="1.25.40.10:FF:000036">
    <property type="entry name" value="interferon-induced protein with tetratricopeptide repeats 5"/>
    <property type="match status" value="1"/>
</dbReference>
<dbReference type="SUPFAM" id="SSF48452">
    <property type="entry name" value="TPR-like"/>
    <property type="match status" value="2"/>
</dbReference>
<reference evidence="6 7" key="2">
    <citation type="submission" date="2019-01" db="EMBL/GenBank/DDBJ databases">
        <title>A chromosome length genome reference of the Java medaka (oryzias javanicus).</title>
        <authorList>
            <person name="Herpin A."/>
            <person name="Takehana Y."/>
            <person name="Naruse K."/>
            <person name="Ansai S."/>
            <person name="Kawaguchi M."/>
        </authorList>
    </citation>
    <scope>NUCLEOTIDE SEQUENCE [LARGE SCALE GENOMIC DNA]</scope>
    <source>
        <strain evidence="6">RS831</strain>
        <tissue evidence="6">Whole body</tissue>
    </source>
</reference>
<dbReference type="Proteomes" id="UP000283210">
    <property type="component" value="Chromosome 19"/>
</dbReference>